<reference evidence="1" key="1">
    <citation type="submission" date="2022-03" db="EMBL/GenBank/DDBJ databases">
        <authorList>
            <person name="Tunstrom K."/>
        </authorList>
    </citation>
    <scope>NUCLEOTIDE SEQUENCE</scope>
</reference>
<dbReference type="GO" id="GO:0008593">
    <property type="term" value="P:regulation of Notch signaling pathway"/>
    <property type="evidence" value="ECO:0007669"/>
    <property type="project" value="TreeGrafter"/>
</dbReference>
<dbReference type="GO" id="GO:0019905">
    <property type="term" value="F:syntaxin binding"/>
    <property type="evidence" value="ECO:0007669"/>
    <property type="project" value="TreeGrafter"/>
</dbReference>
<dbReference type="GO" id="GO:0006893">
    <property type="term" value="P:Golgi to plasma membrane transport"/>
    <property type="evidence" value="ECO:0007669"/>
    <property type="project" value="TreeGrafter"/>
</dbReference>
<dbReference type="GO" id="GO:0030864">
    <property type="term" value="C:cortical actin cytoskeleton"/>
    <property type="evidence" value="ECO:0007669"/>
    <property type="project" value="TreeGrafter"/>
</dbReference>
<protein>
    <submittedName>
        <fullName evidence="1">Uncharacterized protein</fullName>
    </submittedName>
</protein>
<name>A0AAU9V797_EUPED</name>
<dbReference type="PANTHER" id="PTHR10241:SF29">
    <property type="entry name" value="LETHAL(2) GIANT LARVAE PROTEIN"/>
    <property type="match status" value="1"/>
</dbReference>
<dbReference type="GO" id="GO:0032878">
    <property type="term" value="P:regulation of establishment or maintenance of cell polarity"/>
    <property type="evidence" value="ECO:0007669"/>
    <property type="project" value="TreeGrafter"/>
</dbReference>
<evidence type="ECO:0000313" key="2">
    <source>
        <dbReference type="Proteomes" id="UP001153954"/>
    </source>
</evidence>
<comment type="caution">
    <text evidence="1">The sequence shown here is derived from an EMBL/GenBank/DDBJ whole genome shotgun (WGS) entry which is preliminary data.</text>
</comment>
<dbReference type="GO" id="GO:0045159">
    <property type="term" value="F:myosin II binding"/>
    <property type="evidence" value="ECO:0007669"/>
    <property type="project" value="TreeGrafter"/>
</dbReference>
<organism evidence="1 2">
    <name type="scientific">Euphydryas editha</name>
    <name type="common">Edith's checkerspot</name>
    <dbReference type="NCBI Taxonomy" id="104508"/>
    <lineage>
        <taxon>Eukaryota</taxon>
        <taxon>Metazoa</taxon>
        <taxon>Ecdysozoa</taxon>
        <taxon>Arthropoda</taxon>
        <taxon>Hexapoda</taxon>
        <taxon>Insecta</taxon>
        <taxon>Pterygota</taxon>
        <taxon>Neoptera</taxon>
        <taxon>Endopterygota</taxon>
        <taxon>Lepidoptera</taxon>
        <taxon>Glossata</taxon>
        <taxon>Ditrysia</taxon>
        <taxon>Papilionoidea</taxon>
        <taxon>Nymphalidae</taxon>
        <taxon>Nymphalinae</taxon>
        <taxon>Euphydryas</taxon>
    </lineage>
</organism>
<evidence type="ECO:0000313" key="1">
    <source>
        <dbReference type="EMBL" id="CAH2106650.1"/>
    </source>
</evidence>
<dbReference type="AlphaFoldDB" id="A0AAU9V797"/>
<dbReference type="GO" id="GO:0005096">
    <property type="term" value="F:GTPase activator activity"/>
    <property type="evidence" value="ECO:0007669"/>
    <property type="project" value="TreeGrafter"/>
</dbReference>
<dbReference type="GO" id="GO:0005886">
    <property type="term" value="C:plasma membrane"/>
    <property type="evidence" value="ECO:0007669"/>
    <property type="project" value="TreeGrafter"/>
</dbReference>
<dbReference type="PANTHER" id="PTHR10241">
    <property type="entry name" value="LETHAL 2 GIANT LARVAE PROTEIN"/>
    <property type="match status" value="1"/>
</dbReference>
<gene>
    <name evidence="1" type="ORF">EEDITHA_LOCUS20756</name>
</gene>
<dbReference type="Proteomes" id="UP001153954">
    <property type="component" value="Unassembled WGS sequence"/>
</dbReference>
<dbReference type="GO" id="GO:0051294">
    <property type="term" value="P:establishment of spindle orientation"/>
    <property type="evidence" value="ECO:0007669"/>
    <property type="project" value="TreeGrafter"/>
</dbReference>
<dbReference type="GO" id="GO:0030866">
    <property type="term" value="P:cortical actin cytoskeleton organization"/>
    <property type="evidence" value="ECO:0007669"/>
    <property type="project" value="TreeGrafter"/>
</dbReference>
<proteinExistence type="predicted"/>
<sequence length="320" mass="34884">MVTYRVTPFPVGRHYTTTSASFVEVERGVAALPEGGAHRVVITSEEQFKVFTLPALKPHHKYKLTAHEGARVRRTAFAWFECTGSGGEKHREWCLLCLTNLGDCLVLSPDLRRQLNAAAVRKEDINGISSLCFSKRGEALYLHSSSELQRITLSATKVTIAQCHILLSPWAAALRSPPEEAPLTNGEHKPEETPVEAHDVTAASGDITVDSVRDHAAEPPELNINLQNSQVNTTSMVVKTTTRTMVNDNNTDGGVNTTTTTTTTNSTSENILEHSREEGVITRIETGTVTVPAGTDPKLILEMFDRQRAPLAVPVPPAES</sequence>
<accession>A0AAU9V797</accession>
<dbReference type="EMBL" id="CAKOGL010000029">
    <property type="protein sequence ID" value="CAH2106650.1"/>
    <property type="molecule type" value="Genomic_DNA"/>
</dbReference>
<keyword evidence="2" id="KW-1185">Reference proteome</keyword>